<proteinExistence type="predicted"/>
<dbReference type="AlphaFoldDB" id="A0AAU9J5U2"/>
<dbReference type="Pfam" id="PF02330">
    <property type="entry name" value="MAM33"/>
    <property type="match status" value="1"/>
</dbReference>
<dbReference type="Gene3D" id="3.10.280.10">
    <property type="entry name" value="Mitochondrial glycoprotein"/>
    <property type="match status" value="1"/>
</dbReference>
<keyword evidence="2" id="KW-1185">Reference proteome</keyword>
<dbReference type="SUPFAM" id="SSF54529">
    <property type="entry name" value="Mitochondrial glycoprotein MAM33-like"/>
    <property type="match status" value="1"/>
</dbReference>
<gene>
    <name evidence="1" type="ORF">BSTOLATCC_MIC24233</name>
</gene>
<name>A0AAU9J5U2_9CILI</name>
<dbReference type="InterPro" id="IPR003428">
    <property type="entry name" value="MAM33"/>
</dbReference>
<dbReference type="GO" id="GO:0005759">
    <property type="term" value="C:mitochondrial matrix"/>
    <property type="evidence" value="ECO:0007669"/>
    <property type="project" value="InterPro"/>
</dbReference>
<dbReference type="EMBL" id="CAJZBQ010000023">
    <property type="protein sequence ID" value="CAG9319682.1"/>
    <property type="molecule type" value="Genomic_DNA"/>
</dbReference>
<dbReference type="PANTHER" id="PTHR10826">
    <property type="entry name" value="COMPLEMENT COMPONENT 1"/>
    <property type="match status" value="1"/>
</dbReference>
<evidence type="ECO:0008006" key="3">
    <source>
        <dbReference type="Google" id="ProtNLM"/>
    </source>
</evidence>
<evidence type="ECO:0000313" key="1">
    <source>
        <dbReference type="EMBL" id="CAG9319682.1"/>
    </source>
</evidence>
<dbReference type="PANTHER" id="PTHR10826:SF1">
    <property type="entry name" value="COMPLEMENT COMPONENT 1 Q SUBCOMPONENT-BINDING PROTEIN, MITOCHONDRIAL"/>
    <property type="match status" value="1"/>
</dbReference>
<reference evidence="1" key="1">
    <citation type="submission" date="2021-09" db="EMBL/GenBank/DDBJ databases">
        <authorList>
            <consortium name="AG Swart"/>
            <person name="Singh M."/>
            <person name="Singh A."/>
            <person name="Seah K."/>
            <person name="Emmerich C."/>
        </authorList>
    </citation>
    <scope>NUCLEOTIDE SEQUENCE</scope>
    <source>
        <strain evidence="1">ATCC30299</strain>
    </source>
</reference>
<evidence type="ECO:0000313" key="2">
    <source>
        <dbReference type="Proteomes" id="UP001162131"/>
    </source>
</evidence>
<accession>A0AAU9J5U2</accession>
<protein>
    <recommendedName>
        <fullName evidence="3">Mitochondrial acidic protein MAM33</fullName>
    </recommendedName>
</protein>
<comment type="caution">
    <text evidence="1">The sequence shown here is derived from an EMBL/GenBank/DDBJ whole genome shotgun (WGS) entry which is preliminary data.</text>
</comment>
<organism evidence="1 2">
    <name type="scientific">Blepharisma stoltei</name>
    <dbReference type="NCBI Taxonomy" id="1481888"/>
    <lineage>
        <taxon>Eukaryota</taxon>
        <taxon>Sar</taxon>
        <taxon>Alveolata</taxon>
        <taxon>Ciliophora</taxon>
        <taxon>Postciliodesmatophora</taxon>
        <taxon>Heterotrichea</taxon>
        <taxon>Heterotrichida</taxon>
        <taxon>Blepharismidae</taxon>
        <taxon>Blepharisma</taxon>
    </lineage>
</organism>
<dbReference type="InterPro" id="IPR036561">
    <property type="entry name" value="MAM33_sf"/>
</dbReference>
<dbReference type="Proteomes" id="UP001162131">
    <property type="component" value="Unassembled WGS sequence"/>
</dbReference>
<sequence>MLVRQISFLSQKFLRRPFTSLMSKSLVKSIEKCIDAELTEYQQDEAIPFFLRKAGFRLVDENNSILIKLLKTTQEYDVEIHFNARLPDPIKTEEDEKNAQDENYQPEQSVDFKVLLKKNGTKEGLVYECYTRNSSIWCENVMMIENTDDFISNIEMMNRSIYRGPGFFTLDKMLQDAISDHFRGLGLNDDLGLFLEVYSIDREQRLYMEWLNKIKEFASE</sequence>